<accession>E6PE84</accession>
<name>E6PE84_9ZZZZ</name>
<gene>
    <name evidence="1" type="ORF">CARN1_0400</name>
</gene>
<evidence type="ECO:0000313" key="1">
    <source>
        <dbReference type="EMBL" id="CBH74769.1"/>
    </source>
</evidence>
<proteinExistence type="predicted"/>
<dbReference type="AlphaFoldDB" id="E6PE84"/>
<reference evidence="1" key="1">
    <citation type="submission" date="2009-10" db="EMBL/GenBank/DDBJ databases">
        <title>Diversity of trophic interactions inside an arsenic-rich microbial ecosystem.</title>
        <authorList>
            <person name="Bertin P.N."/>
            <person name="Heinrich-Salmeron A."/>
            <person name="Pelletier E."/>
            <person name="Goulhen-Chollet F."/>
            <person name="Arsene-Ploetze F."/>
            <person name="Gallien S."/>
            <person name="Calteau A."/>
            <person name="Vallenet D."/>
            <person name="Casiot C."/>
            <person name="Chane-Woon-Ming B."/>
            <person name="Giloteaux L."/>
            <person name="Barakat M."/>
            <person name="Bonnefoy V."/>
            <person name="Bruneel O."/>
            <person name="Chandler M."/>
            <person name="Cleiss J."/>
            <person name="Duran R."/>
            <person name="Elbaz-Poulichet F."/>
            <person name="Fonknechten N."/>
            <person name="Lauga B."/>
            <person name="Mornico D."/>
            <person name="Ortet P."/>
            <person name="Schaeffer C."/>
            <person name="Siguier P."/>
            <person name="Alexander Thil Smith A."/>
            <person name="Van Dorsselaer A."/>
            <person name="Weissenbach J."/>
            <person name="Medigue C."/>
            <person name="Le Paslier D."/>
        </authorList>
    </citation>
    <scope>NUCLEOTIDE SEQUENCE</scope>
</reference>
<comment type="caution">
    <text evidence="1">The sequence shown here is derived from an EMBL/GenBank/DDBJ whole genome shotgun (WGS) entry which is preliminary data.</text>
</comment>
<organism evidence="1">
    <name type="scientific">mine drainage metagenome</name>
    <dbReference type="NCBI Taxonomy" id="410659"/>
    <lineage>
        <taxon>unclassified sequences</taxon>
        <taxon>metagenomes</taxon>
        <taxon>ecological metagenomes</taxon>
    </lineage>
</organism>
<protein>
    <submittedName>
        <fullName evidence="1">Uncharacterized protein</fullName>
    </submittedName>
</protein>
<sequence>MFAALTLSSLLAVVPSPAPAPTPTLPPVIIRTITTARCTTLHEMMRPIGYVTRRNDDAFRAMAFATQKFLSHFIPGDVPTIADLQASLGTNNGQGTGLNGTGTPMSTSLSSTRGNDPLVYGPSQVLSAARIDAVAQQIFGNIMVERSYLTKSYKKFPQGANPKVDAMRRAAQNVMTLQEALANKYEQFAGTYFDGMDLSRMTANNNADVATIKIALRQLLLGDTRGLAGDTPRKLSPNDPFFGYKSADQLAQDGNPGEVLTALKGQEFAFTSTLIRTYNVCHQSHYILTPIHTMPTPSPKP</sequence>
<dbReference type="EMBL" id="CABL01000003">
    <property type="protein sequence ID" value="CBH74769.1"/>
    <property type="molecule type" value="Genomic_DNA"/>
</dbReference>